<feature type="region of interest" description="Disordered" evidence="1">
    <location>
        <begin position="350"/>
        <end position="462"/>
    </location>
</feature>
<organism evidence="2 3">
    <name type="scientific">Phaseolus coccineus</name>
    <name type="common">Scarlet runner bean</name>
    <name type="synonym">Phaseolus multiflorus</name>
    <dbReference type="NCBI Taxonomy" id="3886"/>
    <lineage>
        <taxon>Eukaryota</taxon>
        <taxon>Viridiplantae</taxon>
        <taxon>Streptophyta</taxon>
        <taxon>Embryophyta</taxon>
        <taxon>Tracheophyta</taxon>
        <taxon>Spermatophyta</taxon>
        <taxon>Magnoliopsida</taxon>
        <taxon>eudicotyledons</taxon>
        <taxon>Gunneridae</taxon>
        <taxon>Pentapetalae</taxon>
        <taxon>rosids</taxon>
        <taxon>fabids</taxon>
        <taxon>Fabales</taxon>
        <taxon>Fabaceae</taxon>
        <taxon>Papilionoideae</taxon>
        <taxon>50 kb inversion clade</taxon>
        <taxon>NPAAA clade</taxon>
        <taxon>indigoferoid/millettioid clade</taxon>
        <taxon>Phaseoleae</taxon>
        <taxon>Phaseolus</taxon>
    </lineage>
</organism>
<feature type="compositionally biased region" description="Basic and acidic residues" evidence="1">
    <location>
        <begin position="449"/>
        <end position="462"/>
    </location>
</feature>
<comment type="caution">
    <text evidence="2">The sequence shown here is derived from an EMBL/GenBank/DDBJ whole genome shotgun (WGS) entry which is preliminary data.</text>
</comment>
<feature type="compositionally biased region" description="Basic and acidic residues" evidence="1">
    <location>
        <begin position="110"/>
        <end position="122"/>
    </location>
</feature>
<evidence type="ECO:0000313" key="3">
    <source>
        <dbReference type="Proteomes" id="UP001374584"/>
    </source>
</evidence>
<protein>
    <submittedName>
        <fullName evidence="2">Uncharacterized protein</fullName>
    </submittedName>
</protein>
<reference evidence="2 3" key="1">
    <citation type="submission" date="2024-01" db="EMBL/GenBank/DDBJ databases">
        <title>The genomes of 5 underutilized Papilionoideae crops provide insights into root nodulation and disease resistanc.</title>
        <authorList>
            <person name="Jiang F."/>
        </authorList>
    </citation>
    <scope>NUCLEOTIDE SEQUENCE [LARGE SCALE GENOMIC DNA]</scope>
    <source>
        <strain evidence="2">JINMINGXINNONG_FW02</strain>
        <tissue evidence="2">Leaves</tissue>
    </source>
</reference>
<feature type="region of interest" description="Disordered" evidence="1">
    <location>
        <begin position="269"/>
        <end position="296"/>
    </location>
</feature>
<name>A0AAN9MNE3_PHACN</name>
<dbReference type="Proteomes" id="UP001374584">
    <property type="component" value="Unassembled WGS sequence"/>
</dbReference>
<dbReference type="EMBL" id="JAYMYR010000006">
    <property type="protein sequence ID" value="KAK7355192.1"/>
    <property type="molecule type" value="Genomic_DNA"/>
</dbReference>
<evidence type="ECO:0000313" key="2">
    <source>
        <dbReference type="EMBL" id="KAK7355192.1"/>
    </source>
</evidence>
<feature type="compositionally biased region" description="Basic and acidic residues" evidence="1">
    <location>
        <begin position="171"/>
        <end position="183"/>
    </location>
</feature>
<feature type="compositionally biased region" description="Basic and acidic residues" evidence="1">
    <location>
        <begin position="350"/>
        <end position="361"/>
    </location>
</feature>
<feature type="compositionally biased region" description="Polar residues" evidence="1">
    <location>
        <begin position="419"/>
        <end position="443"/>
    </location>
</feature>
<feature type="region of interest" description="Disordered" evidence="1">
    <location>
        <begin position="158"/>
        <end position="183"/>
    </location>
</feature>
<keyword evidence="3" id="KW-1185">Reference proteome</keyword>
<gene>
    <name evidence="2" type="ORF">VNO80_14440</name>
</gene>
<evidence type="ECO:0000256" key="1">
    <source>
        <dbReference type="SAM" id="MobiDB-lite"/>
    </source>
</evidence>
<proteinExistence type="predicted"/>
<feature type="region of interest" description="Disordered" evidence="1">
    <location>
        <begin position="104"/>
        <end position="136"/>
    </location>
</feature>
<accession>A0AAN9MNE3</accession>
<feature type="compositionally biased region" description="Low complexity" evidence="1">
    <location>
        <begin position="158"/>
        <end position="168"/>
    </location>
</feature>
<feature type="compositionally biased region" description="Polar residues" evidence="1">
    <location>
        <begin position="366"/>
        <end position="379"/>
    </location>
</feature>
<dbReference type="AlphaFoldDB" id="A0AAN9MNE3"/>
<sequence length="462" mass="51658">MQPAKATAAEALMGIELASVIRQPTAGYQDNVQGHFPINGFSSWPVHSPPGALPMFQPYPVQGIPYYQTYPGNNPLMQPVSSPMEDSRLNASPNVGHVMHSMNNEQLTESETRDEMAMEREGSLTGERRKKADHSGRHRYSMVVIRNINYITKTERSSGCGSCSDYSSETGEEKEQVTDSGKEADGGQCLAFQKCLLRGVDEDRHAVDQDKFDHVRRKKHVVGNDPIDFTERNMHEAQGGRDALDMQRISNGLTYMPRSPNDGFLLSRSSGQSVNGRVPKVHKKEENNSNYQPDELSLMPERGAEKGAMDYNHAFDLKCRLRLGVVLCKIKRTKHEQRVERLRNYKADLQKMKKEKMERQRRIAARSNSITTKLSTPPQRTKKQIPVKLSPSSYKGSKFSDLEPGSSSPFQRFPIRTASVGSNDSSKAPKTSRLNTNKLSRSAPSLPESKQEKGDGTTDTKA</sequence>